<comment type="caution">
    <text evidence="1">The sequence shown here is derived from an EMBL/GenBank/DDBJ whole genome shotgun (WGS) entry which is preliminary data.</text>
</comment>
<gene>
    <name evidence="1" type="ORF">F444_22091</name>
</gene>
<dbReference type="EMBL" id="ANJA01004074">
    <property type="protein sequence ID" value="ETO59615.1"/>
    <property type="molecule type" value="Genomic_DNA"/>
</dbReference>
<accession>A0A080YZ04</accession>
<sequence length="204" mass="23221">MRGEIECKAPGLTPLRQRALDRLRMRPAHEFLHVKRDWNQSADRLASTALNQQEGAVVTSEADRDDLAVLNRFQELLLPKDDGPVARIAAMTRSRARLESSPKVLQLIVVQRIRTDGILRAQNEEKWIIDLKAYLPGNLERLDASEARACGKITRDYDVDEGGLLLYCHRAGRDDGDRDRLAKLVVPEDLQQDVLHHYHTSLEE</sequence>
<dbReference type="InterPro" id="IPR036397">
    <property type="entry name" value="RNaseH_sf"/>
</dbReference>
<dbReference type="Gene3D" id="3.30.420.10">
    <property type="entry name" value="Ribonuclease H-like superfamily/Ribonuclease H"/>
    <property type="match status" value="1"/>
</dbReference>
<dbReference type="OrthoDB" id="94627at2759"/>
<name>A0A080YZ04_PHYNI</name>
<proteinExistence type="predicted"/>
<organism evidence="1 2">
    <name type="scientific">Phytophthora nicotianae P1976</name>
    <dbReference type="NCBI Taxonomy" id="1317066"/>
    <lineage>
        <taxon>Eukaryota</taxon>
        <taxon>Sar</taxon>
        <taxon>Stramenopiles</taxon>
        <taxon>Oomycota</taxon>
        <taxon>Peronosporomycetes</taxon>
        <taxon>Peronosporales</taxon>
        <taxon>Peronosporaceae</taxon>
        <taxon>Phytophthora</taxon>
    </lineage>
</organism>
<evidence type="ECO:0000313" key="1">
    <source>
        <dbReference type="EMBL" id="ETO59615.1"/>
    </source>
</evidence>
<dbReference type="GO" id="GO:0003676">
    <property type="term" value="F:nucleic acid binding"/>
    <property type="evidence" value="ECO:0007669"/>
    <property type="project" value="InterPro"/>
</dbReference>
<evidence type="ECO:0008006" key="3">
    <source>
        <dbReference type="Google" id="ProtNLM"/>
    </source>
</evidence>
<protein>
    <recommendedName>
        <fullName evidence="3">RNase H type-1 domain-containing protein</fullName>
    </recommendedName>
</protein>
<reference evidence="1 2" key="1">
    <citation type="submission" date="2013-11" db="EMBL/GenBank/DDBJ databases">
        <title>The Genome Sequence of Phytophthora parasitica P1976.</title>
        <authorList>
            <consortium name="The Broad Institute Genomics Platform"/>
            <person name="Russ C."/>
            <person name="Tyler B."/>
            <person name="Panabieres F."/>
            <person name="Shan W."/>
            <person name="Tripathy S."/>
            <person name="Grunwald N."/>
            <person name="Machado M."/>
            <person name="Johnson C.S."/>
            <person name="Walker B."/>
            <person name="Young S."/>
            <person name="Zeng Q."/>
            <person name="Gargeya S."/>
            <person name="Fitzgerald M."/>
            <person name="Haas B."/>
            <person name="Abouelleil A."/>
            <person name="Allen A.W."/>
            <person name="Alvarado L."/>
            <person name="Arachchi H.M."/>
            <person name="Berlin A.M."/>
            <person name="Chapman S.B."/>
            <person name="Gainer-Dewar J."/>
            <person name="Goldberg J."/>
            <person name="Griggs A."/>
            <person name="Gujja S."/>
            <person name="Hansen M."/>
            <person name="Howarth C."/>
            <person name="Imamovic A."/>
            <person name="Ireland A."/>
            <person name="Larimer J."/>
            <person name="McCowan C."/>
            <person name="Murphy C."/>
            <person name="Pearson M."/>
            <person name="Poon T.W."/>
            <person name="Priest M."/>
            <person name="Roberts A."/>
            <person name="Saif S."/>
            <person name="Shea T."/>
            <person name="Sisk P."/>
            <person name="Sykes S."/>
            <person name="Wortman J."/>
            <person name="Nusbaum C."/>
            <person name="Birren B."/>
        </authorList>
    </citation>
    <scope>NUCLEOTIDE SEQUENCE [LARGE SCALE GENOMIC DNA]</scope>
    <source>
        <strain evidence="1 2">P1976</strain>
    </source>
</reference>
<dbReference type="Proteomes" id="UP000028582">
    <property type="component" value="Unassembled WGS sequence"/>
</dbReference>
<evidence type="ECO:0000313" key="2">
    <source>
        <dbReference type="Proteomes" id="UP000028582"/>
    </source>
</evidence>
<dbReference type="AlphaFoldDB" id="A0A080YZ04"/>